<dbReference type="SUPFAM" id="SSF54637">
    <property type="entry name" value="Thioesterase/thiol ester dehydrase-isomerase"/>
    <property type="match status" value="1"/>
</dbReference>
<protein>
    <recommendedName>
        <fullName evidence="4">Thioesterase domain-containing protein</fullName>
    </recommendedName>
</protein>
<dbReference type="PANTHER" id="PTHR21660:SF1">
    <property type="entry name" value="ACYL-COENZYME A THIOESTERASE 13"/>
    <property type="match status" value="1"/>
</dbReference>
<dbReference type="CDD" id="cd03443">
    <property type="entry name" value="PaaI_thioesterase"/>
    <property type="match status" value="1"/>
</dbReference>
<evidence type="ECO:0000256" key="1">
    <source>
        <dbReference type="ARBA" id="ARBA00022801"/>
    </source>
</evidence>
<dbReference type="EMBL" id="SGPL01000738">
    <property type="protein sequence ID" value="THH07925.1"/>
    <property type="molecule type" value="Genomic_DNA"/>
</dbReference>
<dbReference type="GO" id="GO:0047617">
    <property type="term" value="F:fatty acyl-CoA hydrolase activity"/>
    <property type="evidence" value="ECO:0007669"/>
    <property type="project" value="InterPro"/>
</dbReference>
<dbReference type="AlphaFoldDB" id="A0A4S4L8Z0"/>
<accession>A0A4S4L8Z0</accession>
<reference evidence="2 3" key="1">
    <citation type="submission" date="2019-02" db="EMBL/GenBank/DDBJ databases">
        <title>Genome sequencing of the rare red list fungi Bondarzewia mesenterica.</title>
        <authorList>
            <person name="Buettner E."/>
            <person name="Kellner H."/>
        </authorList>
    </citation>
    <scope>NUCLEOTIDE SEQUENCE [LARGE SCALE GENOMIC DNA]</scope>
    <source>
        <strain evidence="2 3">DSM 108281</strain>
    </source>
</reference>
<keyword evidence="3" id="KW-1185">Reference proteome</keyword>
<organism evidence="2 3">
    <name type="scientific">Bondarzewia mesenterica</name>
    <dbReference type="NCBI Taxonomy" id="1095465"/>
    <lineage>
        <taxon>Eukaryota</taxon>
        <taxon>Fungi</taxon>
        <taxon>Dikarya</taxon>
        <taxon>Basidiomycota</taxon>
        <taxon>Agaricomycotina</taxon>
        <taxon>Agaricomycetes</taxon>
        <taxon>Russulales</taxon>
        <taxon>Bondarzewiaceae</taxon>
        <taxon>Bondarzewia</taxon>
    </lineage>
</organism>
<comment type="caution">
    <text evidence="2">The sequence shown here is derived from an EMBL/GenBank/DDBJ whole genome shotgun (WGS) entry which is preliminary data.</text>
</comment>
<sequence>MGNDSLWISHLPKSTHIDPTQIEGNVSLEQKQAQANIFSFFIDGAGSSPSGYGVTLGKRVKYVSMNINEVDGRGLQAEGICEVAVTKDMVNVFNVLHGACAAYLIDLCSSAPLVSLGIYQGNDTSGVSQSMNIIYHSSPKLGAELRIISNSISNQGKIRAARCEIRDKKTDALLVSAVHTKVGGGEKAAKLPVAKL</sequence>
<proteinExistence type="predicted"/>
<dbReference type="InterPro" id="IPR039298">
    <property type="entry name" value="ACOT13"/>
</dbReference>
<evidence type="ECO:0000313" key="3">
    <source>
        <dbReference type="Proteomes" id="UP000310158"/>
    </source>
</evidence>
<dbReference type="OrthoDB" id="2831072at2759"/>
<evidence type="ECO:0008006" key="4">
    <source>
        <dbReference type="Google" id="ProtNLM"/>
    </source>
</evidence>
<name>A0A4S4L8Z0_9AGAM</name>
<dbReference type="PANTHER" id="PTHR21660">
    <property type="entry name" value="THIOESTERASE SUPERFAMILY MEMBER-RELATED"/>
    <property type="match status" value="1"/>
</dbReference>
<dbReference type="Gene3D" id="3.10.129.10">
    <property type="entry name" value="Hotdog Thioesterase"/>
    <property type="match status" value="1"/>
</dbReference>
<dbReference type="Proteomes" id="UP000310158">
    <property type="component" value="Unassembled WGS sequence"/>
</dbReference>
<gene>
    <name evidence="2" type="ORF">EW146_g9163</name>
</gene>
<keyword evidence="1" id="KW-0378">Hydrolase</keyword>
<evidence type="ECO:0000313" key="2">
    <source>
        <dbReference type="EMBL" id="THH07925.1"/>
    </source>
</evidence>
<dbReference type="InterPro" id="IPR029069">
    <property type="entry name" value="HotDog_dom_sf"/>
</dbReference>